<dbReference type="SUPFAM" id="SSF52266">
    <property type="entry name" value="SGNH hydrolase"/>
    <property type="match status" value="1"/>
</dbReference>
<accession>A0A7S2XX19</accession>
<organism evidence="2">
    <name type="scientific">Fibrocapsa japonica</name>
    <dbReference type="NCBI Taxonomy" id="94617"/>
    <lineage>
        <taxon>Eukaryota</taxon>
        <taxon>Sar</taxon>
        <taxon>Stramenopiles</taxon>
        <taxon>Ochrophyta</taxon>
        <taxon>Raphidophyceae</taxon>
        <taxon>Chattonellales</taxon>
        <taxon>Chattonellaceae</taxon>
        <taxon>Fibrocapsa</taxon>
    </lineage>
</organism>
<protein>
    <recommendedName>
        <fullName evidence="1">SGNH hydrolase-type esterase domain-containing protein</fullName>
    </recommendedName>
</protein>
<dbReference type="Gene3D" id="3.40.50.1110">
    <property type="entry name" value="SGNH hydrolase"/>
    <property type="match status" value="1"/>
</dbReference>
<reference evidence="2" key="1">
    <citation type="submission" date="2021-01" db="EMBL/GenBank/DDBJ databases">
        <authorList>
            <person name="Corre E."/>
            <person name="Pelletier E."/>
            <person name="Niang G."/>
            <person name="Scheremetjew M."/>
            <person name="Finn R."/>
            <person name="Kale V."/>
            <person name="Holt S."/>
            <person name="Cochrane G."/>
            <person name="Meng A."/>
            <person name="Brown T."/>
            <person name="Cohen L."/>
        </authorList>
    </citation>
    <scope>NUCLEOTIDE SEQUENCE</scope>
    <source>
        <strain evidence="2">CCMP1661</strain>
    </source>
</reference>
<dbReference type="Pfam" id="PF13472">
    <property type="entry name" value="Lipase_GDSL_2"/>
    <property type="match status" value="1"/>
</dbReference>
<evidence type="ECO:0000313" key="2">
    <source>
        <dbReference type="EMBL" id="CAD9861323.1"/>
    </source>
</evidence>
<dbReference type="AlphaFoldDB" id="A0A7S2XX19"/>
<name>A0A7S2XX19_9STRA</name>
<feature type="domain" description="SGNH hydrolase-type esterase" evidence="1">
    <location>
        <begin position="18"/>
        <end position="223"/>
    </location>
</feature>
<dbReference type="EMBL" id="HBHR01007935">
    <property type="protein sequence ID" value="CAD9861323.1"/>
    <property type="molecule type" value="Transcribed_RNA"/>
</dbReference>
<sequence length="232" mass="25370">MNKRKNNADSHNLRSLVLLGDSITEHWLGTGLGYESKKAIGIPEVLEDKFQSSFDPVVLAISGDQTQHLLYRMMNGQLPSVNDEDAIFVVMIGTNNLGSGELPGPSAKGVLAVADYILSNTKGVLLLFQVLPRGDGFRILPMICPPRCSSTGEPFKSFIPAVNKLNEAVKNRVEGLRELYGKNRLVLMDCGSNFIEKIKNDSSEVNIALMPDLLHPNAEGHEILADCILQNV</sequence>
<proteinExistence type="predicted"/>
<dbReference type="InterPro" id="IPR036514">
    <property type="entry name" value="SGNH_hydro_sf"/>
</dbReference>
<dbReference type="InterPro" id="IPR013830">
    <property type="entry name" value="SGNH_hydro"/>
</dbReference>
<gene>
    <name evidence="2" type="ORF">FJAP1339_LOCUS3845</name>
</gene>
<evidence type="ECO:0000259" key="1">
    <source>
        <dbReference type="Pfam" id="PF13472"/>
    </source>
</evidence>